<dbReference type="GO" id="GO:0005737">
    <property type="term" value="C:cytoplasm"/>
    <property type="evidence" value="ECO:0007669"/>
    <property type="project" value="UniProtKB-SubCell"/>
</dbReference>
<evidence type="ECO:0000256" key="3">
    <source>
        <dbReference type="ARBA" id="ARBA00022588"/>
    </source>
</evidence>
<keyword evidence="4" id="KW-0808">Transferase</keyword>
<evidence type="ECO:0000256" key="11">
    <source>
        <dbReference type="PROSITE-ProRule" id="PRU00175"/>
    </source>
</evidence>
<evidence type="ECO:0000256" key="8">
    <source>
        <dbReference type="ARBA" id="ARBA00022833"/>
    </source>
</evidence>
<dbReference type="SUPFAM" id="SSF49899">
    <property type="entry name" value="Concanavalin A-like lectins/glucanases"/>
    <property type="match status" value="1"/>
</dbReference>
<evidence type="ECO:0000256" key="9">
    <source>
        <dbReference type="ARBA" id="ARBA00022859"/>
    </source>
</evidence>
<dbReference type="PRINTS" id="PR01407">
    <property type="entry name" value="BUTYPHLNCDUF"/>
</dbReference>
<accession>A0AAV6ZQK7</accession>
<dbReference type="InterPro" id="IPR001870">
    <property type="entry name" value="B30.2/SPRY"/>
</dbReference>
<dbReference type="Gene3D" id="3.30.40.10">
    <property type="entry name" value="Zinc/RING finger domain, C3HC4 (zinc finger)"/>
    <property type="match status" value="1"/>
</dbReference>
<evidence type="ECO:0000256" key="7">
    <source>
        <dbReference type="ARBA" id="ARBA00022786"/>
    </source>
</evidence>
<sequence>MSFNDLKNELCCSICLNTYIEPVTLQCGHSFCAPCIGQVLDRQELSGAYFCPMCRERFKIRPVPHKNTTLCNVVKYLESVSPEQSVDGILCTYCIGTQVPAAKSCLLCEASLCTSHLRVHTQSPEHVLVAPTIFPQNRKCTIHSEVLHYFSPEDVTCVYCMAQKSRQASRPARPSENQGVKKILEKLNLEREAIVENIQSLLIDRQVARRTADSYTRNIRLFFRKLRNNLSDLEKRLLNETTRQEEQVYVSLDELMSRLEGKKNHLSKQIGCIKEICSKTGSFPVPDSDTDDLGDEEETDREYQMPEERLHVDQFIPILISETLKRGLHDIFSNIKTLYPGTEAVDLTLDANTAGQDILVSRDMKSASWSRVKQKPKKNPERFQIFNQVLSAEIFTPGIYYWEIETCGSKIWRMGVAYPSLHRRDLTSRIGDNRKSWCLCRFREEYSVRHDKKKTTLSSKVMSSRLAVYLDSLAGTLSFYELGDPIQQLYTFTATFSEPLYAAFYLGGKGKLQIWEAP</sequence>
<dbReference type="InterPro" id="IPR003877">
    <property type="entry name" value="SPRY_dom"/>
</dbReference>
<dbReference type="InterPro" id="IPR018957">
    <property type="entry name" value="Znf_C3HC4_RING-type"/>
</dbReference>
<protein>
    <submittedName>
        <fullName evidence="16">Uncharacterized protein</fullName>
    </submittedName>
</protein>
<evidence type="ECO:0000256" key="2">
    <source>
        <dbReference type="ARBA" id="ARBA00022490"/>
    </source>
</evidence>
<evidence type="ECO:0000259" key="15">
    <source>
        <dbReference type="PROSITE" id="PS50188"/>
    </source>
</evidence>
<dbReference type="InterPro" id="IPR017907">
    <property type="entry name" value="Znf_RING_CS"/>
</dbReference>
<keyword evidence="9" id="KW-0391">Immunity</keyword>
<keyword evidence="6 11" id="KW-0863">Zinc-finger</keyword>
<keyword evidence="10 12" id="KW-0175">Coiled coil</keyword>
<dbReference type="PANTHER" id="PTHR25465">
    <property type="entry name" value="B-BOX DOMAIN CONTAINING"/>
    <property type="match status" value="1"/>
</dbReference>
<dbReference type="SMART" id="SM00184">
    <property type="entry name" value="RING"/>
    <property type="match status" value="1"/>
</dbReference>
<keyword evidence="8" id="KW-0862">Zinc</keyword>
<dbReference type="Gene3D" id="3.30.160.60">
    <property type="entry name" value="Classic Zinc Finger"/>
    <property type="match status" value="1"/>
</dbReference>
<keyword evidence="17" id="KW-1185">Reference proteome</keyword>
<evidence type="ECO:0000256" key="12">
    <source>
        <dbReference type="SAM" id="Coils"/>
    </source>
</evidence>
<evidence type="ECO:0000256" key="1">
    <source>
        <dbReference type="ARBA" id="ARBA00004496"/>
    </source>
</evidence>
<comment type="caution">
    <text evidence="16">The sequence shown here is derived from an EMBL/GenBank/DDBJ whole genome shotgun (WGS) entry which is preliminary data.</text>
</comment>
<evidence type="ECO:0000256" key="10">
    <source>
        <dbReference type="ARBA" id="ARBA00023054"/>
    </source>
</evidence>
<evidence type="ECO:0000256" key="6">
    <source>
        <dbReference type="ARBA" id="ARBA00022771"/>
    </source>
</evidence>
<dbReference type="InterPro" id="IPR003879">
    <property type="entry name" value="Butyrophylin_SPRY"/>
</dbReference>
<keyword evidence="5" id="KW-0479">Metal-binding</keyword>
<dbReference type="Pfam" id="PF00097">
    <property type="entry name" value="zf-C3HC4"/>
    <property type="match status" value="1"/>
</dbReference>
<feature type="domain" description="B30.2/SPRY" evidence="15">
    <location>
        <begin position="327"/>
        <end position="518"/>
    </location>
</feature>
<dbReference type="GO" id="GO:0016740">
    <property type="term" value="F:transferase activity"/>
    <property type="evidence" value="ECO:0007669"/>
    <property type="project" value="UniProtKB-KW"/>
</dbReference>
<dbReference type="PANTHER" id="PTHR25465:SF41">
    <property type="entry name" value="E3 UBIQUITIN-PROTEIN LIGASE RNF135"/>
    <property type="match status" value="1"/>
</dbReference>
<dbReference type="PROSITE" id="PS00518">
    <property type="entry name" value="ZF_RING_1"/>
    <property type="match status" value="1"/>
</dbReference>
<evidence type="ECO:0000313" key="17">
    <source>
        <dbReference type="Proteomes" id="UP000824782"/>
    </source>
</evidence>
<organism evidence="16 17">
    <name type="scientific">Engystomops pustulosus</name>
    <name type="common">Tungara frog</name>
    <name type="synonym">Physalaemus pustulosus</name>
    <dbReference type="NCBI Taxonomy" id="76066"/>
    <lineage>
        <taxon>Eukaryota</taxon>
        <taxon>Metazoa</taxon>
        <taxon>Chordata</taxon>
        <taxon>Craniata</taxon>
        <taxon>Vertebrata</taxon>
        <taxon>Euteleostomi</taxon>
        <taxon>Amphibia</taxon>
        <taxon>Batrachia</taxon>
        <taxon>Anura</taxon>
        <taxon>Neobatrachia</taxon>
        <taxon>Hyloidea</taxon>
        <taxon>Leptodactylidae</taxon>
        <taxon>Leiuperinae</taxon>
        <taxon>Engystomops</taxon>
    </lineage>
</organism>
<dbReference type="InterPro" id="IPR043136">
    <property type="entry name" value="B30.2/SPRY_sf"/>
</dbReference>
<evidence type="ECO:0000259" key="14">
    <source>
        <dbReference type="PROSITE" id="PS50089"/>
    </source>
</evidence>
<keyword evidence="7" id="KW-0833">Ubl conjugation pathway</keyword>
<proteinExistence type="predicted"/>
<comment type="subcellular location">
    <subcellularLocation>
        <location evidence="1">Cytoplasm</location>
    </subcellularLocation>
</comment>
<dbReference type="CDD" id="cd12891">
    <property type="entry name" value="SPRY_PRY_C-I_2"/>
    <property type="match status" value="1"/>
</dbReference>
<gene>
    <name evidence="16" type="ORF">GDO81_025044</name>
</gene>
<feature type="coiled-coil region" evidence="12">
    <location>
        <begin position="184"/>
        <end position="243"/>
    </location>
</feature>
<dbReference type="GO" id="GO:0008270">
    <property type="term" value="F:zinc ion binding"/>
    <property type="evidence" value="ECO:0007669"/>
    <property type="project" value="UniProtKB-KW"/>
</dbReference>
<dbReference type="InterPro" id="IPR013320">
    <property type="entry name" value="ConA-like_dom_sf"/>
</dbReference>
<feature type="domain" description="RING-type" evidence="14">
    <location>
        <begin position="12"/>
        <end position="55"/>
    </location>
</feature>
<dbReference type="EMBL" id="WNYA01000385">
    <property type="protein sequence ID" value="KAG8548543.1"/>
    <property type="molecule type" value="Genomic_DNA"/>
</dbReference>
<evidence type="ECO:0000256" key="5">
    <source>
        <dbReference type="ARBA" id="ARBA00022723"/>
    </source>
</evidence>
<dbReference type="Proteomes" id="UP000824782">
    <property type="component" value="Unassembled WGS sequence"/>
</dbReference>
<dbReference type="InterPro" id="IPR051051">
    <property type="entry name" value="E3_ubiq-ligase_TRIM/RNF"/>
</dbReference>
<dbReference type="SMART" id="SM00449">
    <property type="entry name" value="SPRY"/>
    <property type="match status" value="1"/>
</dbReference>
<feature type="region of interest" description="Disordered" evidence="13">
    <location>
        <begin position="283"/>
        <end position="303"/>
    </location>
</feature>
<evidence type="ECO:0000256" key="4">
    <source>
        <dbReference type="ARBA" id="ARBA00022679"/>
    </source>
</evidence>
<dbReference type="Pfam" id="PF13765">
    <property type="entry name" value="PRY"/>
    <property type="match status" value="1"/>
</dbReference>
<evidence type="ECO:0000256" key="13">
    <source>
        <dbReference type="SAM" id="MobiDB-lite"/>
    </source>
</evidence>
<dbReference type="Gene3D" id="2.60.120.920">
    <property type="match status" value="1"/>
</dbReference>
<name>A0AAV6ZQK7_ENGPU</name>
<dbReference type="PROSITE" id="PS50089">
    <property type="entry name" value="ZF_RING_2"/>
    <property type="match status" value="1"/>
</dbReference>
<reference evidence="16" key="1">
    <citation type="thesis" date="2020" institute="ProQuest LLC" country="789 East Eisenhower Parkway, Ann Arbor, MI, USA">
        <title>Comparative Genomics and Chromosome Evolution.</title>
        <authorList>
            <person name="Mudd A.B."/>
        </authorList>
    </citation>
    <scope>NUCLEOTIDE SEQUENCE</scope>
    <source>
        <strain evidence="16">237g6f4</strain>
        <tissue evidence="16">Blood</tissue>
    </source>
</reference>
<dbReference type="InterPro" id="IPR001841">
    <property type="entry name" value="Znf_RING"/>
</dbReference>
<feature type="compositionally biased region" description="Acidic residues" evidence="13">
    <location>
        <begin position="288"/>
        <end position="300"/>
    </location>
</feature>
<dbReference type="GO" id="GO:0045087">
    <property type="term" value="P:innate immune response"/>
    <property type="evidence" value="ECO:0007669"/>
    <property type="project" value="UniProtKB-KW"/>
</dbReference>
<dbReference type="Pfam" id="PF00622">
    <property type="entry name" value="SPRY"/>
    <property type="match status" value="1"/>
</dbReference>
<dbReference type="PROSITE" id="PS50188">
    <property type="entry name" value="B302_SPRY"/>
    <property type="match status" value="1"/>
</dbReference>
<dbReference type="InterPro" id="IPR013083">
    <property type="entry name" value="Znf_RING/FYVE/PHD"/>
</dbReference>
<dbReference type="InterPro" id="IPR006574">
    <property type="entry name" value="PRY"/>
</dbReference>
<dbReference type="AlphaFoldDB" id="A0AAV6ZQK7"/>
<keyword evidence="2" id="KW-0963">Cytoplasm</keyword>
<evidence type="ECO:0000313" key="16">
    <source>
        <dbReference type="EMBL" id="KAG8548543.1"/>
    </source>
</evidence>
<dbReference type="SMART" id="SM00589">
    <property type="entry name" value="PRY"/>
    <property type="match status" value="1"/>
</dbReference>
<keyword evidence="3" id="KW-0399">Innate immunity</keyword>
<dbReference type="SUPFAM" id="SSF57850">
    <property type="entry name" value="RING/U-box"/>
    <property type="match status" value="1"/>
</dbReference>